<dbReference type="InterPro" id="IPR023486">
    <property type="entry name" value="TFIIB_CS"/>
</dbReference>
<accession>A0ABV2AHX1</accession>
<dbReference type="InterPro" id="IPR013150">
    <property type="entry name" value="TFIIB_cyclin"/>
</dbReference>
<keyword evidence="4" id="KW-1185">Reference proteome</keyword>
<dbReference type="Proteomes" id="UP001439008">
    <property type="component" value="Unassembled WGS sequence"/>
</dbReference>
<protein>
    <recommendedName>
        <fullName evidence="2">Transcription factor TFIIB cyclin-like domain-containing protein</fullName>
    </recommendedName>
</protein>
<reference evidence="3 4" key="1">
    <citation type="journal article" date="2024" name="BMC Biol.">
        <title>Comparative genomics of Ascetosporea gives new insight into the evolutionary basis for animal parasitism in Rhizaria.</title>
        <authorList>
            <person name="Hiltunen Thoren M."/>
            <person name="Onut-Brannstrom I."/>
            <person name="Alfjorden A."/>
            <person name="Peckova H."/>
            <person name="Swords F."/>
            <person name="Hooper C."/>
            <person name="Holzer A.S."/>
            <person name="Bass D."/>
            <person name="Burki F."/>
        </authorList>
    </citation>
    <scope>NUCLEOTIDE SEQUENCE [LARGE SCALE GENOMIC DNA]</scope>
    <source>
        <strain evidence="3">20-A016</strain>
    </source>
</reference>
<dbReference type="InterPro" id="IPR036915">
    <property type="entry name" value="Cyclin-like_sf"/>
</dbReference>
<proteinExistence type="inferred from homology"/>
<comment type="similarity">
    <text evidence="1">Belongs to the TFIIB family.</text>
</comment>
<evidence type="ECO:0000259" key="2">
    <source>
        <dbReference type="Pfam" id="PF00382"/>
    </source>
</evidence>
<evidence type="ECO:0000256" key="1">
    <source>
        <dbReference type="ARBA" id="ARBA00010857"/>
    </source>
</evidence>
<gene>
    <name evidence="3" type="ORF">MHBO_001119</name>
</gene>
<sequence length="96" mass="10150">MRFCSVLKLPPKVANKATALSKEAENHSFASGKAPASIAAASILAAADMEHDSNLHKSVEEVAEATHISASTLKQMYKAMQSNANVLLAALEKTKI</sequence>
<dbReference type="Gene3D" id="1.10.472.10">
    <property type="entry name" value="Cyclin-like"/>
    <property type="match status" value="1"/>
</dbReference>
<evidence type="ECO:0000313" key="4">
    <source>
        <dbReference type="Proteomes" id="UP001439008"/>
    </source>
</evidence>
<dbReference type="Pfam" id="PF00382">
    <property type="entry name" value="TFIIB"/>
    <property type="match status" value="1"/>
</dbReference>
<dbReference type="PROSITE" id="PS00782">
    <property type="entry name" value="TFIIB"/>
    <property type="match status" value="1"/>
</dbReference>
<comment type="caution">
    <text evidence="3">The sequence shown here is derived from an EMBL/GenBank/DDBJ whole genome shotgun (WGS) entry which is preliminary data.</text>
</comment>
<feature type="domain" description="Transcription factor TFIIB cyclin-like" evidence="2">
    <location>
        <begin position="2"/>
        <end position="81"/>
    </location>
</feature>
<name>A0ABV2AHX1_9EUKA</name>
<organism evidence="3 4">
    <name type="scientific">Bonamia ostreae</name>
    <dbReference type="NCBI Taxonomy" id="126728"/>
    <lineage>
        <taxon>Eukaryota</taxon>
        <taxon>Sar</taxon>
        <taxon>Rhizaria</taxon>
        <taxon>Endomyxa</taxon>
        <taxon>Ascetosporea</taxon>
        <taxon>Haplosporida</taxon>
        <taxon>Bonamia</taxon>
    </lineage>
</organism>
<dbReference type="EMBL" id="JBDODL010000242">
    <property type="protein sequence ID" value="MES1919260.1"/>
    <property type="molecule type" value="Genomic_DNA"/>
</dbReference>
<dbReference type="SUPFAM" id="SSF47954">
    <property type="entry name" value="Cyclin-like"/>
    <property type="match status" value="1"/>
</dbReference>
<evidence type="ECO:0000313" key="3">
    <source>
        <dbReference type="EMBL" id="MES1919260.1"/>
    </source>
</evidence>